<dbReference type="PANTHER" id="PTHR43032">
    <property type="entry name" value="PROTEIN-METHIONINE-SULFOXIDE REDUCTASE"/>
    <property type="match status" value="1"/>
</dbReference>
<dbReference type="EMBL" id="JAPDOD010000067">
    <property type="protein sequence ID" value="MDA0166489.1"/>
    <property type="molecule type" value="Genomic_DNA"/>
</dbReference>
<gene>
    <name evidence="2" type="ORF">OM076_39870</name>
</gene>
<evidence type="ECO:0000313" key="3">
    <source>
        <dbReference type="Proteomes" id="UP001149140"/>
    </source>
</evidence>
<dbReference type="Proteomes" id="UP001149140">
    <property type="component" value="Unassembled WGS sequence"/>
</dbReference>
<organism evidence="2 3">
    <name type="scientific">Solirubrobacter ginsenosidimutans</name>
    <dbReference type="NCBI Taxonomy" id="490573"/>
    <lineage>
        <taxon>Bacteria</taxon>
        <taxon>Bacillati</taxon>
        <taxon>Actinomycetota</taxon>
        <taxon>Thermoleophilia</taxon>
        <taxon>Solirubrobacterales</taxon>
        <taxon>Solirubrobacteraceae</taxon>
        <taxon>Solirubrobacter</taxon>
    </lineage>
</organism>
<dbReference type="Pfam" id="PF00174">
    <property type="entry name" value="Oxidored_molyb"/>
    <property type="match status" value="1"/>
</dbReference>
<evidence type="ECO:0000259" key="1">
    <source>
        <dbReference type="Pfam" id="PF00174"/>
    </source>
</evidence>
<accession>A0A9X3N109</accession>
<dbReference type="InterPro" id="IPR000572">
    <property type="entry name" value="OxRdtase_Mopterin-bd_dom"/>
</dbReference>
<proteinExistence type="predicted"/>
<dbReference type="RefSeq" id="WP_270045747.1">
    <property type="nucleotide sequence ID" value="NZ_JAPDOD010000067.1"/>
</dbReference>
<dbReference type="AlphaFoldDB" id="A0A9X3N109"/>
<evidence type="ECO:0000313" key="2">
    <source>
        <dbReference type="EMBL" id="MDA0166489.1"/>
    </source>
</evidence>
<dbReference type="InterPro" id="IPR036374">
    <property type="entry name" value="OxRdtase_Mopterin-bd_sf"/>
</dbReference>
<keyword evidence="3" id="KW-1185">Reference proteome</keyword>
<protein>
    <submittedName>
        <fullName evidence="2">Molybdopterin-dependent oxidoreductase</fullName>
    </submittedName>
</protein>
<reference evidence="2" key="1">
    <citation type="submission" date="2022-10" db="EMBL/GenBank/DDBJ databases">
        <title>The WGS of Solirubrobacter ginsenosidimutans DSM 21036.</title>
        <authorList>
            <person name="Jiang Z."/>
        </authorList>
    </citation>
    <scope>NUCLEOTIDE SEQUENCE</scope>
    <source>
        <strain evidence="2">DSM 21036</strain>
    </source>
</reference>
<name>A0A9X3N109_9ACTN</name>
<feature type="domain" description="Oxidoreductase molybdopterin-binding" evidence="1">
    <location>
        <begin position="66"/>
        <end position="212"/>
    </location>
</feature>
<sequence>MDDATDPEARPYGRRAFLGLLAGGLTAFAWAGPASRVLSPITSSFSQLGANLLPLGGWRIYTITGVMPDIDAARWRLRVDGLVERPASFSLADLRALPRAEQVSTFHCVTGWTVKGVHWSGVRFADLLAAVQPLSTARALRFVSAEKPYEDSLTLGQALAPDAMLAFGMDRAPLSRPHGAPARVVIPQMYGYKGVKWLERIELVDAQPEGYWEGLGYDQNAWVGHSNGHG</sequence>
<dbReference type="SUPFAM" id="SSF56524">
    <property type="entry name" value="Oxidoreductase molybdopterin-binding domain"/>
    <property type="match status" value="1"/>
</dbReference>
<comment type="caution">
    <text evidence="2">The sequence shown here is derived from an EMBL/GenBank/DDBJ whole genome shotgun (WGS) entry which is preliminary data.</text>
</comment>
<dbReference type="Gene3D" id="3.90.420.10">
    <property type="entry name" value="Oxidoreductase, molybdopterin-binding domain"/>
    <property type="match status" value="1"/>
</dbReference>
<dbReference type="CDD" id="cd00321">
    <property type="entry name" value="SO_family_Moco"/>
    <property type="match status" value="1"/>
</dbReference>